<dbReference type="Gene3D" id="3.40.630.40">
    <property type="entry name" value="Zn-dependent exopeptidases"/>
    <property type="match status" value="1"/>
</dbReference>
<gene>
    <name evidence="1" type="ORF">GR183_05780</name>
</gene>
<dbReference type="InterPro" id="IPR007709">
    <property type="entry name" value="N-FG_amidohydro"/>
</dbReference>
<dbReference type="AlphaFoldDB" id="A0A7X3LSQ1"/>
<organism evidence="1 2">
    <name type="scientific">Stappia sediminis</name>
    <dbReference type="NCBI Taxonomy" id="2692190"/>
    <lineage>
        <taxon>Bacteria</taxon>
        <taxon>Pseudomonadati</taxon>
        <taxon>Pseudomonadota</taxon>
        <taxon>Alphaproteobacteria</taxon>
        <taxon>Hyphomicrobiales</taxon>
        <taxon>Stappiaceae</taxon>
        <taxon>Stappia</taxon>
    </lineage>
</organism>
<dbReference type="Proteomes" id="UP000433101">
    <property type="component" value="Unassembled WGS sequence"/>
</dbReference>
<keyword evidence="2" id="KW-1185">Reference proteome</keyword>
<dbReference type="SUPFAM" id="SSF53187">
    <property type="entry name" value="Zn-dependent exopeptidases"/>
    <property type="match status" value="1"/>
</dbReference>
<dbReference type="EMBL" id="WUMV01000002">
    <property type="protein sequence ID" value="MXN64407.1"/>
    <property type="molecule type" value="Genomic_DNA"/>
</dbReference>
<proteinExistence type="predicted"/>
<dbReference type="Pfam" id="PF05013">
    <property type="entry name" value="FGase"/>
    <property type="match status" value="1"/>
</dbReference>
<evidence type="ECO:0000313" key="1">
    <source>
        <dbReference type="EMBL" id="MXN64407.1"/>
    </source>
</evidence>
<dbReference type="RefSeq" id="WP_160774633.1">
    <property type="nucleotide sequence ID" value="NZ_WUMV01000002.1"/>
</dbReference>
<reference evidence="1 2" key="1">
    <citation type="submission" date="2019-12" db="EMBL/GenBank/DDBJ databases">
        <authorList>
            <person name="Li M."/>
        </authorList>
    </citation>
    <scope>NUCLEOTIDE SEQUENCE [LARGE SCALE GENOMIC DNA]</scope>
    <source>
        <strain evidence="1 2">GBMRC 2046</strain>
    </source>
</reference>
<protein>
    <submittedName>
        <fullName evidence="1">N-formylglutamate deformylase</fullName>
    </submittedName>
</protein>
<sequence>MDSITTIEGSSHIVLSIPHAGRVSPDGLEGRLHSLRRAELETDIHLERLVPLAAEAGVSVVMSNVLRSVVDVNRPPNGEALYPDRPPSDPLLQSTFDGLPIWRPDQAPDAQERGMLMRDVFWPYHEALKLALDRARRAHGTALLLDAHSIRSLVPSVSPDPLPDVCLGSNRYASADMRTVTCIANVVRAHGLECSTDEHFLGGYVTRNAGEPQNGVHAVCVETAKRVYLDEADQWAEPVRMNVLLELYRAFLEALATLKPVSPTSVNEGKNI</sequence>
<comment type="caution">
    <text evidence="1">The sequence shown here is derived from an EMBL/GenBank/DDBJ whole genome shotgun (WGS) entry which is preliminary data.</text>
</comment>
<name>A0A7X3LSQ1_9HYPH</name>
<evidence type="ECO:0000313" key="2">
    <source>
        <dbReference type="Proteomes" id="UP000433101"/>
    </source>
</evidence>
<accession>A0A7X3LSQ1</accession>